<dbReference type="SUPFAM" id="SSF57667">
    <property type="entry name" value="beta-beta-alpha zinc fingers"/>
    <property type="match status" value="3"/>
</dbReference>
<evidence type="ECO:0000256" key="3">
    <source>
        <dbReference type="ARBA" id="ARBA00022737"/>
    </source>
</evidence>
<dbReference type="GO" id="GO:0003677">
    <property type="term" value="F:DNA binding"/>
    <property type="evidence" value="ECO:0007669"/>
    <property type="project" value="InterPro"/>
</dbReference>
<dbReference type="PROSITE" id="PS51058">
    <property type="entry name" value="ZF_CXXC"/>
    <property type="match status" value="1"/>
</dbReference>
<comment type="caution">
    <text evidence="12">The sequence shown here is derived from an EMBL/GenBank/DDBJ whole genome shotgun (WGS) entry which is preliminary data.</text>
</comment>
<feature type="domain" description="C2H2-type" evidence="10">
    <location>
        <begin position="1158"/>
        <end position="1182"/>
    </location>
</feature>
<feature type="domain" description="CXXC-type" evidence="11">
    <location>
        <begin position="142"/>
        <end position="186"/>
    </location>
</feature>
<feature type="domain" description="Chromo" evidence="9">
    <location>
        <begin position="194"/>
        <end position="252"/>
    </location>
</feature>
<protein>
    <submittedName>
        <fullName evidence="12">Zinc finger protein 26</fullName>
    </submittedName>
</protein>
<feature type="domain" description="C2H2-type" evidence="10">
    <location>
        <begin position="984"/>
        <end position="1007"/>
    </location>
</feature>
<keyword evidence="3" id="KW-0677">Repeat</keyword>
<dbReference type="SMART" id="SM00355">
    <property type="entry name" value="ZnF_C2H2"/>
    <property type="match status" value="17"/>
</dbReference>
<sequence length="1748" mass="195656">MAKIIDSLECGKCGEIFHQLEVFIKHKMSNCTPKEEENEDSDSKKSKKPVKKSMGSEANLKGVSKMSKVIEKAKTTPKYLSKKSKMTLESDSPKLKGVTGYLWKKRMMQEQQKRMMRSKRKPMMSEEEGVFDPMEESSDSDSAAAGEPCGQCSGCLMEEDCLECEVCLRKMEDPDIDEICAMRECSAEADGEVYKVEKIVAKRFRHGRFEYLIKWKGYSNAENTWEPKDNILSPGLLDDFEKRQRLMSKRSPQNMLSMPRKRKKFYYTESSDDSSHDETRASRMFSPATALDAQRGRSSKKAAMNFIKTVCLKGRRPSPEVVDVPMLTSESDSRSPSPELSKKKIIIEVPDPLEKGKYIRVKGEARKIKFLKDCDLQPIVDLGKRVPNNEEDIQAFLFEDIVNRRVAKLKEKDQNKRIGDTKPKPVGLHKTKGNEFTPKVVTPLKTTPSKSNESKFSKLLEYGVEKKKRIGYQQKIESLLEKNVEDQEANMDDFDDGGDFKTLAELRESLRQSAKKAEEKGISKQKAPSSVPKAGARKNFPRPLKPKGSPLPSQSATVNKTSGVSSPVGGVKGKESANERVFVVMPDGSMVEVSTAKADSLPKTPVAIEPKKIAPKEKTKPVNKSPVLTPKKTNQVSLEDCTGDIIDDSKTLKLPNTLQLVQSELPLSEAENNSKLIGMFLFRQVISPNDPSQRCLLCPNKSTFRELIDLEKHYSHVHELASQTFKAEFSENIVFVCVPPDVTEATTLNSICRFCDITLKNLSEVRSHYPTSHNKVVRLVQEREVTELSNSLFCSICSEMSKDFTEHHAHMKAVHRMQTYVCKFCNFITSRANRLKAHVKQKHSNGNVGISPANVGAKGSKIKLKCPVCQVFINGKVNLDQHILLAHSVQTGHDVWSCAKCLKPCGSAKDFTVHVFSCTSSRGVDRNFQHKSSFMKQTTCIYKCNQCSATYISEKLIKKHLTDAKHNQGYEIVRQVETSDGPEQNCLLCGKTFTVPEQYKRHLIHVHMDWVEKKGLPHNEGTNPSDVINSVLQMEEVPTQEELNDLSFPSKIGHYCHQCDTVISSYPLYYLHMQDLHSSEKCFKCVITSCGMTFTSPSEFERHIKKHPQDQNHTCSICDATFVDQEDIKEHNLSVEHGSRYMKMHEKCRPSGIEARNYQCKVCQTWFGLRSYLIQHMETDNHDYKCQKCGLQYLQPGSRRLHIQQVHPEIATTCEFCSLKLATTQAVWGHLKTHGIVHECQSCHRRFLHKEQVNTHMETHDPPVQCPWEGCTRQLVTKISLYFHLKTHRGDEDHRCPYCQKGFGKQKLLEAHIRTHEVDAAKSQETEESISPAADESGEGELIQLICAGCEQGFDDEDQFAGHDCKVAKQLNVSDTGADSQITDATAENEQKLILNEDSKSSDKSNSVNDILAAVLDGSSDLQLLQESSSKPDNDKSIEEPQHGDSASENSQDAPEKNLRLEAEISTGNNGGKAFIEGVLSIQNENDQESNDGSTAHFDDLTSEMVLGRIRNEVMGLEGSESADHQADLSQDFSLDSEDKVEEEQHLVASISEDTSNVLDGSDKIDEKYMEIPPEEFPETAETDEQISVEAAVADNDSEAKETGVSSETEHRTVMMVVSDQQDDSQEMELELPDDPSYAGATLLKVPTSDGKQVLLIPFSSADGTVSLQLPPGMTLESADGGHGQNIQVALEEAAAIDENGDGTEPRYLHVPVEGEVMNDLLQSEQDIQVHDKLTADSMVSEGDISSL</sequence>
<feature type="domain" description="C2H2-type" evidence="10">
    <location>
        <begin position="1238"/>
        <end position="1260"/>
    </location>
</feature>
<evidence type="ECO:0000313" key="12">
    <source>
        <dbReference type="EMBL" id="GFS49350.1"/>
    </source>
</evidence>
<dbReference type="PANTHER" id="PTHR24379">
    <property type="entry name" value="KRAB AND ZINC FINGER DOMAIN-CONTAINING"/>
    <property type="match status" value="1"/>
</dbReference>
<keyword evidence="6" id="KW-0539">Nucleus</keyword>
<name>A0A8X6MFT1_NEPPI</name>
<keyword evidence="2" id="KW-0479">Metal-binding</keyword>
<evidence type="ECO:0000313" key="13">
    <source>
        <dbReference type="Proteomes" id="UP000887013"/>
    </source>
</evidence>
<dbReference type="SMART" id="SM00451">
    <property type="entry name" value="ZnF_U1"/>
    <property type="match status" value="4"/>
</dbReference>
<dbReference type="InterPro" id="IPR002857">
    <property type="entry name" value="Znf_CXXC"/>
</dbReference>
<evidence type="ECO:0000256" key="6">
    <source>
        <dbReference type="ARBA" id="ARBA00023242"/>
    </source>
</evidence>
<dbReference type="InterPro" id="IPR036236">
    <property type="entry name" value="Znf_C2H2_sf"/>
</dbReference>
<feature type="domain" description="C2H2-type" evidence="10">
    <location>
        <begin position="1294"/>
        <end position="1321"/>
    </location>
</feature>
<feature type="region of interest" description="Disordered" evidence="8">
    <location>
        <begin position="30"/>
        <end position="67"/>
    </location>
</feature>
<dbReference type="InterPro" id="IPR013087">
    <property type="entry name" value="Znf_C2H2_type"/>
</dbReference>
<feature type="compositionally biased region" description="Basic and acidic residues" evidence="8">
    <location>
        <begin position="1430"/>
        <end position="1443"/>
    </location>
</feature>
<evidence type="ECO:0000259" key="9">
    <source>
        <dbReference type="PROSITE" id="PS50013"/>
    </source>
</evidence>
<dbReference type="Gene3D" id="3.30.160.60">
    <property type="entry name" value="Classic Zinc Finger"/>
    <property type="match status" value="4"/>
</dbReference>
<feature type="region of interest" description="Disordered" evidence="8">
    <location>
        <begin position="267"/>
        <end position="297"/>
    </location>
</feature>
<dbReference type="SMART" id="SM00298">
    <property type="entry name" value="CHROMO"/>
    <property type="match status" value="1"/>
</dbReference>
<dbReference type="GO" id="GO:0008270">
    <property type="term" value="F:zinc ion binding"/>
    <property type="evidence" value="ECO:0007669"/>
    <property type="project" value="UniProtKB-KW"/>
</dbReference>
<feature type="domain" description="C2H2-type" evidence="10">
    <location>
        <begin position="1083"/>
        <end position="1112"/>
    </location>
</feature>
<feature type="compositionally biased region" description="Basic and acidic residues" evidence="8">
    <location>
        <begin position="511"/>
        <end position="522"/>
    </location>
</feature>
<evidence type="ECO:0000259" key="11">
    <source>
        <dbReference type="PROSITE" id="PS51058"/>
    </source>
</evidence>
<dbReference type="GO" id="GO:0005694">
    <property type="term" value="C:chromosome"/>
    <property type="evidence" value="ECO:0007669"/>
    <property type="project" value="UniProtKB-ARBA"/>
</dbReference>
<keyword evidence="5" id="KW-0862">Zinc</keyword>
<keyword evidence="13" id="KW-1185">Reference proteome</keyword>
<evidence type="ECO:0000256" key="1">
    <source>
        <dbReference type="ARBA" id="ARBA00004123"/>
    </source>
</evidence>
<dbReference type="PANTHER" id="PTHR24379:SF121">
    <property type="entry name" value="C2H2-TYPE DOMAIN-CONTAINING PROTEIN"/>
    <property type="match status" value="1"/>
</dbReference>
<dbReference type="PROSITE" id="PS00598">
    <property type="entry name" value="CHROMO_1"/>
    <property type="match status" value="1"/>
</dbReference>
<evidence type="ECO:0000259" key="10">
    <source>
        <dbReference type="PROSITE" id="PS50157"/>
    </source>
</evidence>
<dbReference type="InterPro" id="IPR003604">
    <property type="entry name" value="Matrin/U1-like-C_Znf_C2H2"/>
</dbReference>
<reference evidence="12" key="1">
    <citation type="submission" date="2020-08" db="EMBL/GenBank/DDBJ databases">
        <title>Multicomponent nature underlies the extraordinary mechanical properties of spider dragline silk.</title>
        <authorList>
            <person name="Kono N."/>
            <person name="Nakamura H."/>
            <person name="Mori M."/>
            <person name="Yoshida Y."/>
            <person name="Ohtoshi R."/>
            <person name="Malay A.D."/>
            <person name="Moran D.A.P."/>
            <person name="Tomita M."/>
            <person name="Numata K."/>
            <person name="Arakawa K."/>
        </authorList>
    </citation>
    <scope>NUCLEOTIDE SEQUENCE</scope>
</reference>
<evidence type="ECO:0000256" key="4">
    <source>
        <dbReference type="ARBA" id="ARBA00022771"/>
    </source>
</evidence>
<gene>
    <name evidence="12" type="primary">Zfp26_6</name>
    <name evidence="12" type="ORF">NPIL_410991</name>
</gene>
<organism evidence="12 13">
    <name type="scientific">Nephila pilipes</name>
    <name type="common">Giant wood spider</name>
    <name type="synonym">Nephila maculata</name>
    <dbReference type="NCBI Taxonomy" id="299642"/>
    <lineage>
        <taxon>Eukaryota</taxon>
        <taxon>Metazoa</taxon>
        <taxon>Ecdysozoa</taxon>
        <taxon>Arthropoda</taxon>
        <taxon>Chelicerata</taxon>
        <taxon>Arachnida</taxon>
        <taxon>Araneae</taxon>
        <taxon>Araneomorphae</taxon>
        <taxon>Entelegynae</taxon>
        <taxon>Araneoidea</taxon>
        <taxon>Nephilidae</taxon>
        <taxon>Nephila</taxon>
    </lineage>
</organism>
<feature type="domain" description="C2H2-type" evidence="10">
    <location>
        <begin position="1264"/>
        <end position="1293"/>
    </location>
</feature>
<dbReference type="InterPro" id="IPR000953">
    <property type="entry name" value="Chromo/chromo_shadow_dom"/>
</dbReference>
<dbReference type="EMBL" id="BMAW01045360">
    <property type="protein sequence ID" value="GFS49350.1"/>
    <property type="molecule type" value="Genomic_DNA"/>
</dbReference>
<dbReference type="Proteomes" id="UP000887013">
    <property type="component" value="Unassembled WGS sequence"/>
</dbReference>
<dbReference type="Pfam" id="PF02008">
    <property type="entry name" value="zf-CXXC"/>
    <property type="match status" value="1"/>
</dbReference>
<dbReference type="GO" id="GO:0005634">
    <property type="term" value="C:nucleus"/>
    <property type="evidence" value="ECO:0007669"/>
    <property type="project" value="UniProtKB-SubCell"/>
</dbReference>
<feature type="compositionally biased region" description="Low complexity" evidence="8">
    <location>
        <begin position="560"/>
        <end position="569"/>
    </location>
</feature>
<dbReference type="PROSITE" id="PS50157">
    <property type="entry name" value="ZINC_FINGER_C2H2_2"/>
    <property type="match status" value="6"/>
</dbReference>
<dbReference type="Gene3D" id="2.40.50.40">
    <property type="match status" value="1"/>
</dbReference>
<evidence type="ECO:0000256" key="2">
    <source>
        <dbReference type="ARBA" id="ARBA00022723"/>
    </source>
</evidence>
<proteinExistence type="predicted"/>
<dbReference type="PROSITE" id="PS00028">
    <property type="entry name" value="ZINC_FINGER_C2H2_1"/>
    <property type="match status" value="10"/>
</dbReference>
<dbReference type="OrthoDB" id="433924at2759"/>
<evidence type="ECO:0000256" key="8">
    <source>
        <dbReference type="SAM" id="MobiDB-lite"/>
    </source>
</evidence>
<evidence type="ECO:0000256" key="5">
    <source>
        <dbReference type="ARBA" id="ARBA00022833"/>
    </source>
</evidence>
<feature type="region of interest" description="Disordered" evidence="8">
    <location>
        <begin position="1426"/>
        <end position="1456"/>
    </location>
</feature>
<keyword evidence="4 7" id="KW-0863">Zinc-finger</keyword>
<comment type="subcellular location">
    <subcellularLocation>
        <location evidence="1">Nucleus</location>
    </subcellularLocation>
</comment>
<dbReference type="InterPro" id="IPR023780">
    <property type="entry name" value="Chromo_domain"/>
</dbReference>
<dbReference type="InterPro" id="IPR023779">
    <property type="entry name" value="Chromodomain_CS"/>
</dbReference>
<dbReference type="Pfam" id="PF00385">
    <property type="entry name" value="Chromo"/>
    <property type="match status" value="1"/>
</dbReference>
<dbReference type="SUPFAM" id="SSF54160">
    <property type="entry name" value="Chromo domain-like"/>
    <property type="match status" value="1"/>
</dbReference>
<evidence type="ECO:0000256" key="7">
    <source>
        <dbReference type="PROSITE-ProRule" id="PRU00509"/>
    </source>
</evidence>
<feature type="region of interest" description="Disordered" evidence="8">
    <location>
        <begin position="511"/>
        <end position="573"/>
    </location>
</feature>
<dbReference type="Pfam" id="PF00096">
    <property type="entry name" value="zf-C2H2"/>
    <property type="match status" value="2"/>
</dbReference>
<dbReference type="PROSITE" id="PS50013">
    <property type="entry name" value="CHROMO_2"/>
    <property type="match status" value="1"/>
</dbReference>
<accession>A0A8X6MFT1</accession>
<dbReference type="InterPro" id="IPR016197">
    <property type="entry name" value="Chromo-like_dom_sf"/>
</dbReference>